<keyword evidence="2" id="KW-1185">Reference proteome</keyword>
<dbReference type="AlphaFoldDB" id="A0A6V6Y4F8"/>
<dbReference type="Proteomes" id="UP000586454">
    <property type="component" value="Unassembled WGS sequence"/>
</dbReference>
<comment type="caution">
    <text evidence="1">The sequence shown here is derived from an EMBL/GenBank/DDBJ whole genome shotgun (WGS) entry which is preliminary data.</text>
</comment>
<reference evidence="1 2" key="1">
    <citation type="submission" date="2020-06" db="EMBL/GenBank/DDBJ databases">
        <authorList>
            <person name="Criscuolo A."/>
        </authorList>
    </citation>
    <scope>NUCLEOTIDE SEQUENCE [LARGE SCALE GENOMIC DNA]</scope>
    <source>
        <strain evidence="1">1804121828</strain>
    </source>
</reference>
<gene>
    <name evidence="1" type="ORF">PEPNEM18_01069</name>
</gene>
<protein>
    <recommendedName>
        <fullName evidence="3">HNH nuclease domain-containing protein</fullName>
    </recommendedName>
</protein>
<evidence type="ECO:0000313" key="1">
    <source>
        <dbReference type="EMBL" id="CAC9931745.1"/>
    </source>
</evidence>
<dbReference type="EMBL" id="CAIJCS010000019">
    <property type="protein sequence ID" value="CAC9931745.1"/>
    <property type="molecule type" value="Genomic_DNA"/>
</dbReference>
<accession>A0A6V6Y4F8</accession>
<evidence type="ECO:0000313" key="2">
    <source>
        <dbReference type="Proteomes" id="UP000586454"/>
    </source>
</evidence>
<dbReference type="RefSeq" id="WP_180500007.1">
    <property type="nucleotide sequence ID" value="NZ_CAIJCS010000019.1"/>
</dbReference>
<sequence length="201" mass="23604">MRKNKNNLFVKKYTPEMDDFLRENISKMSYKKLTSALNMEFGTDFTEQGVTTRCSKVLGIKRGVNNGSFTTERVRRNLCLPIGTERVKNGVVVVKVSNDYSNDGTTKVRDNWKLKSHVLYERYYRPLKKNEIVLHLDGNNFNFEKENLYAVERSVHLNMRKSHFFGASEITKVGALYWQHHEAIKRLENKKIPRRRQPSQD</sequence>
<organism evidence="1 2">
    <name type="scientific">Aedoeadaptatus nemausensis</name>
    <dbReference type="NCBI Taxonomy" id="2582829"/>
    <lineage>
        <taxon>Bacteria</taxon>
        <taxon>Bacillati</taxon>
        <taxon>Bacillota</taxon>
        <taxon>Tissierellia</taxon>
        <taxon>Tissierellales</taxon>
        <taxon>Peptoniphilaceae</taxon>
        <taxon>Aedoeadaptatus</taxon>
    </lineage>
</organism>
<evidence type="ECO:0008006" key="3">
    <source>
        <dbReference type="Google" id="ProtNLM"/>
    </source>
</evidence>
<proteinExistence type="predicted"/>
<name>A0A6V6Y4F8_9FIRM</name>